<gene>
    <name evidence="1" type="ORF">H312_02512</name>
</gene>
<dbReference type="AlphaFoldDB" id="A0A059EZ22"/>
<reference evidence="2" key="1">
    <citation type="submission" date="2013-02" db="EMBL/GenBank/DDBJ databases">
        <authorList>
            <consortium name="The Broad Institute Genome Sequencing Platform"/>
            <person name="Cuomo C."/>
            <person name="Becnel J."/>
            <person name="Sanscrainte N."/>
            <person name="Walker B."/>
            <person name="Young S.K."/>
            <person name="Zeng Q."/>
            <person name="Gargeya S."/>
            <person name="Fitzgerald M."/>
            <person name="Haas B."/>
            <person name="Abouelleil A."/>
            <person name="Alvarado L."/>
            <person name="Arachchi H.M."/>
            <person name="Berlin A.M."/>
            <person name="Chapman S.B."/>
            <person name="Dewar J."/>
            <person name="Goldberg J."/>
            <person name="Griggs A."/>
            <person name="Gujja S."/>
            <person name="Hansen M."/>
            <person name="Howarth C."/>
            <person name="Imamovic A."/>
            <person name="Larimer J."/>
            <person name="McCowan C."/>
            <person name="Murphy C."/>
            <person name="Neiman D."/>
            <person name="Pearson M."/>
            <person name="Priest M."/>
            <person name="Roberts A."/>
            <person name="Saif S."/>
            <person name="Shea T."/>
            <person name="Sisk P."/>
            <person name="Sykes S."/>
            <person name="Wortman J."/>
            <person name="Nusbaum C."/>
            <person name="Birren B."/>
        </authorList>
    </citation>
    <scope>NUCLEOTIDE SEQUENCE [LARGE SCALE GENOMIC DNA]</scope>
    <source>
        <strain evidence="2">PRA339</strain>
    </source>
</reference>
<sequence>MTKLTAKRRLLVYQCLIEISCLIIPLKYVKQYSIIYSDSISEHNAIKDAFFPPPQKKINRLLCHLDPLIKVPTNTIEGNWNGINLTLPLKQKKQQDYNNKIYD</sequence>
<organism evidence="1 2">
    <name type="scientific">Anncaliia algerae PRA339</name>
    <dbReference type="NCBI Taxonomy" id="1288291"/>
    <lineage>
        <taxon>Eukaryota</taxon>
        <taxon>Fungi</taxon>
        <taxon>Fungi incertae sedis</taxon>
        <taxon>Microsporidia</taxon>
        <taxon>Tubulinosematoidea</taxon>
        <taxon>Tubulinosematidae</taxon>
        <taxon>Anncaliia</taxon>
    </lineage>
</organism>
<evidence type="ECO:0000313" key="1">
    <source>
        <dbReference type="EMBL" id="KCZ80087.1"/>
    </source>
</evidence>
<name>A0A059EZ22_9MICR</name>
<dbReference type="Proteomes" id="UP000030655">
    <property type="component" value="Unassembled WGS sequence"/>
</dbReference>
<dbReference type="EMBL" id="KK365205">
    <property type="protein sequence ID" value="KCZ80087.1"/>
    <property type="molecule type" value="Genomic_DNA"/>
</dbReference>
<keyword evidence="2" id="KW-1185">Reference proteome</keyword>
<dbReference type="VEuPathDB" id="MicrosporidiaDB:H312_02512"/>
<dbReference type="HOGENOM" id="CLU_2263103_0_0_1"/>
<reference evidence="1 2" key="2">
    <citation type="submission" date="2014-03" db="EMBL/GenBank/DDBJ databases">
        <title>The Genome Sequence of Anncaliia algerae insect isolate PRA339.</title>
        <authorList>
            <consortium name="The Broad Institute Genome Sequencing Platform"/>
            <consortium name="The Broad Institute Genome Sequencing Center for Infectious Disease"/>
            <person name="Cuomo C."/>
            <person name="Becnel J."/>
            <person name="Sanscrainte N."/>
            <person name="Walker B."/>
            <person name="Young S.K."/>
            <person name="Zeng Q."/>
            <person name="Gargeya S."/>
            <person name="Fitzgerald M."/>
            <person name="Haas B."/>
            <person name="Abouelleil A."/>
            <person name="Alvarado L."/>
            <person name="Arachchi H.M."/>
            <person name="Berlin A.M."/>
            <person name="Chapman S.B."/>
            <person name="Dewar J."/>
            <person name="Goldberg J."/>
            <person name="Griggs A."/>
            <person name="Gujja S."/>
            <person name="Hansen M."/>
            <person name="Howarth C."/>
            <person name="Imamovic A."/>
            <person name="Larimer J."/>
            <person name="McCowan C."/>
            <person name="Murphy C."/>
            <person name="Neiman D."/>
            <person name="Pearson M."/>
            <person name="Priest M."/>
            <person name="Roberts A."/>
            <person name="Saif S."/>
            <person name="Shea T."/>
            <person name="Sisk P."/>
            <person name="Sykes S."/>
            <person name="Wortman J."/>
            <person name="Nusbaum C."/>
            <person name="Birren B."/>
        </authorList>
    </citation>
    <scope>NUCLEOTIDE SEQUENCE [LARGE SCALE GENOMIC DNA]</scope>
    <source>
        <strain evidence="1 2">PRA339</strain>
    </source>
</reference>
<proteinExistence type="predicted"/>
<dbReference type="OrthoDB" id="10052789at2759"/>
<accession>A0A059EZ22</accession>
<protein>
    <submittedName>
        <fullName evidence="1">Uncharacterized protein</fullName>
    </submittedName>
</protein>
<evidence type="ECO:0000313" key="2">
    <source>
        <dbReference type="Proteomes" id="UP000030655"/>
    </source>
</evidence>